<dbReference type="STRING" id="187868.SAMN05192589_10325"/>
<evidence type="ECO:0000256" key="2">
    <source>
        <dbReference type="SAM" id="Phobius"/>
    </source>
</evidence>
<feature type="transmembrane region" description="Helical" evidence="2">
    <location>
        <begin position="164"/>
        <end position="185"/>
    </location>
</feature>
<evidence type="ECO:0000313" key="5">
    <source>
        <dbReference type="Proteomes" id="UP000198781"/>
    </source>
</evidence>
<organism evidence="4 5">
    <name type="scientific">Paracidovorax valerianellae</name>
    <dbReference type="NCBI Taxonomy" id="187868"/>
    <lineage>
        <taxon>Bacteria</taxon>
        <taxon>Pseudomonadati</taxon>
        <taxon>Pseudomonadota</taxon>
        <taxon>Betaproteobacteria</taxon>
        <taxon>Burkholderiales</taxon>
        <taxon>Comamonadaceae</taxon>
        <taxon>Paracidovorax</taxon>
    </lineage>
</organism>
<feature type="transmembrane region" description="Helical" evidence="2">
    <location>
        <begin position="105"/>
        <end position="129"/>
    </location>
</feature>
<keyword evidence="2" id="KW-0812">Transmembrane</keyword>
<evidence type="ECO:0000256" key="1">
    <source>
        <dbReference type="SAM" id="MobiDB-lite"/>
    </source>
</evidence>
<feature type="region of interest" description="Disordered" evidence="1">
    <location>
        <begin position="231"/>
        <end position="264"/>
    </location>
</feature>
<name>A0A1G6NQS4_9BURK</name>
<dbReference type="InterPro" id="IPR007730">
    <property type="entry name" value="SPOR-like_dom"/>
</dbReference>
<dbReference type="Pfam" id="PF05036">
    <property type="entry name" value="SPOR"/>
    <property type="match status" value="1"/>
</dbReference>
<feature type="domain" description="SPOR" evidence="3">
    <location>
        <begin position="398"/>
        <end position="481"/>
    </location>
</feature>
<evidence type="ECO:0000313" key="4">
    <source>
        <dbReference type="EMBL" id="SDC70109.1"/>
    </source>
</evidence>
<evidence type="ECO:0000259" key="3">
    <source>
        <dbReference type="PROSITE" id="PS51724"/>
    </source>
</evidence>
<feature type="compositionally biased region" description="Low complexity" evidence="1">
    <location>
        <begin position="231"/>
        <end position="259"/>
    </location>
</feature>
<dbReference type="Proteomes" id="UP000198781">
    <property type="component" value="Unassembled WGS sequence"/>
</dbReference>
<dbReference type="EMBL" id="FMZC01000003">
    <property type="protein sequence ID" value="SDC70109.1"/>
    <property type="molecule type" value="Genomic_DNA"/>
</dbReference>
<sequence length="483" mass="47987">MLAHTAYAAHAPIAPRRSDDSTIGALYRAAIGPINTDHYLPAFERLDTAGRALPRWNWAAALFTLNWLVFRQLWGAALVYVAALEGVALLVFALGKYVVQWPLPVLAGVLLAFLLAATVVPGLYGDAIFHADVRKRITKALSASATLPQAGEWLARHAATQRRLGWIVGANVALAVAALVAYLLFPAGASFASLTGNDSPAAAAATTSAASTASAGSVAVPAPAADTPASADARSAVLADPSSAPASSSAPAASATPASAPAPVPAAPVAALANRASAPSAIPIPASTPAAPARMAASQNATPSVHSTTASAAAPAPTNPVAATAVPTPTPAASRAQTASQAQPPASRPAPASRPVAESPKSPASAAKPAASRAATAPVAAAEKASAASSTAGAASAPTADRRLYINVGLFADPANAQRAHARLRKAGLPAMSQPITTSSGQKLQRVRVGPFASASQANAAAAQVRELGLDASAAAQPIPAKD</sequence>
<protein>
    <recommendedName>
        <fullName evidence="3">SPOR domain-containing protein</fullName>
    </recommendedName>
</protein>
<gene>
    <name evidence="4" type="ORF">SAMN05192589_10325</name>
</gene>
<reference evidence="4 5" key="1">
    <citation type="submission" date="2016-10" db="EMBL/GenBank/DDBJ databases">
        <authorList>
            <person name="de Groot N.N."/>
        </authorList>
    </citation>
    <scope>NUCLEOTIDE SEQUENCE [LARGE SCALE GENOMIC DNA]</scope>
    <source>
        <strain evidence="4 5">DSM 16619</strain>
    </source>
</reference>
<feature type="region of interest" description="Disordered" evidence="1">
    <location>
        <begin position="293"/>
        <end position="372"/>
    </location>
</feature>
<dbReference type="GO" id="GO:0042834">
    <property type="term" value="F:peptidoglycan binding"/>
    <property type="evidence" value="ECO:0007669"/>
    <property type="project" value="InterPro"/>
</dbReference>
<keyword evidence="5" id="KW-1185">Reference proteome</keyword>
<dbReference type="AlphaFoldDB" id="A0A1G6NQS4"/>
<proteinExistence type="predicted"/>
<dbReference type="RefSeq" id="WP_092741139.1">
    <property type="nucleotide sequence ID" value="NZ_FMZC01000003.1"/>
</dbReference>
<dbReference type="OrthoDB" id="8912395at2"/>
<dbReference type="PROSITE" id="PS51724">
    <property type="entry name" value="SPOR"/>
    <property type="match status" value="1"/>
</dbReference>
<accession>A0A1G6NQS4</accession>
<keyword evidence="2" id="KW-1133">Transmembrane helix</keyword>
<keyword evidence="2" id="KW-0472">Membrane</keyword>
<dbReference type="Gene3D" id="3.30.70.1070">
    <property type="entry name" value="Sporulation related repeat"/>
    <property type="match status" value="1"/>
</dbReference>
<dbReference type="SUPFAM" id="SSF110997">
    <property type="entry name" value="Sporulation related repeat"/>
    <property type="match status" value="1"/>
</dbReference>
<dbReference type="InterPro" id="IPR036680">
    <property type="entry name" value="SPOR-like_sf"/>
</dbReference>
<feature type="transmembrane region" description="Helical" evidence="2">
    <location>
        <begin position="77"/>
        <end position="99"/>
    </location>
</feature>